<keyword evidence="1" id="KW-0813">Transport</keyword>
<dbReference type="Gene3D" id="1.10.760.10">
    <property type="entry name" value="Cytochrome c-like domain"/>
    <property type="match status" value="1"/>
</dbReference>
<evidence type="ECO:0000256" key="6">
    <source>
        <dbReference type="PROSITE-ProRule" id="PRU00433"/>
    </source>
</evidence>
<evidence type="ECO:0000256" key="3">
    <source>
        <dbReference type="ARBA" id="ARBA00022723"/>
    </source>
</evidence>
<feature type="chain" id="PRO_5047202117" description="Cytochrome c domain-containing protein" evidence="7">
    <location>
        <begin position="20"/>
        <end position="105"/>
    </location>
</feature>
<dbReference type="RefSeq" id="WP_345531158.1">
    <property type="nucleotide sequence ID" value="NZ_BAABLD010000002.1"/>
</dbReference>
<dbReference type="InterPro" id="IPR009056">
    <property type="entry name" value="Cyt_c-like_dom"/>
</dbReference>
<evidence type="ECO:0000259" key="8">
    <source>
        <dbReference type="PROSITE" id="PS51007"/>
    </source>
</evidence>
<dbReference type="EMBL" id="BAABLD010000002">
    <property type="protein sequence ID" value="GAA5158840.1"/>
    <property type="molecule type" value="Genomic_DNA"/>
</dbReference>
<evidence type="ECO:0000256" key="2">
    <source>
        <dbReference type="ARBA" id="ARBA00022617"/>
    </source>
</evidence>
<proteinExistence type="predicted"/>
<organism evidence="9 10">
    <name type="scientific">Viridibacterium curvum</name>
    <dbReference type="NCBI Taxonomy" id="1101404"/>
    <lineage>
        <taxon>Bacteria</taxon>
        <taxon>Pseudomonadati</taxon>
        <taxon>Pseudomonadota</taxon>
        <taxon>Betaproteobacteria</taxon>
        <taxon>Rhodocyclales</taxon>
        <taxon>Rhodocyclaceae</taxon>
        <taxon>Viridibacterium</taxon>
    </lineage>
</organism>
<dbReference type="PRINTS" id="PR00605">
    <property type="entry name" value="CYTCHROMECIC"/>
</dbReference>
<dbReference type="PANTHER" id="PTHR33751:SF9">
    <property type="entry name" value="CYTOCHROME C4"/>
    <property type="match status" value="1"/>
</dbReference>
<accession>A0ABP9Q9E7</accession>
<dbReference type="SUPFAM" id="SSF46626">
    <property type="entry name" value="Cytochrome c"/>
    <property type="match status" value="1"/>
</dbReference>
<name>A0ABP9Q9E7_9RHOO</name>
<evidence type="ECO:0000256" key="7">
    <source>
        <dbReference type="SAM" id="SignalP"/>
    </source>
</evidence>
<keyword evidence="4" id="KW-0249">Electron transport</keyword>
<dbReference type="PROSITE" id="PS51007">
    <property type="entry name" value="CYTC"/>
    <property type="match status" value="1"/>
</dbReference>
<feature type="signal peptide" evidence="7">
    <location>
        <begin position="1"/>
        <end position="19"/>
    </location>
</feature>
<dbReference type="PANTHER" id="PTHR33751">
    <property type="entry name" value="CBB3-TYPE CYTOCHROME C OXIDASE SUBUNIT FIXP"/>
    <property type="match status" value="1"/>
</dbReference>
<dbReference type="Pfam" id="PF00034">
    <property type="entry name" value="Cytochrom_C"/>
    <property type="match status" value="1"/>
</dbReference>
<keyword evidence="10" id="KW-1185">Reference proteome</keyword>
<keyword evidence="2 6" id="KW-0349">Heme</keyword>
<feature type="domain" description="Cytochrome c" evidence="8">
    <location>
        <begin position="21"/>
        <end position="99"/>
    </location>
</feature>
<protein>
    <recommendedName>
        <fullName evidence="8">Cytochrome c domain-containing protein</fullName>
    </recommendedName>
</protein>
<evidence type="ECO:0000256" key="4">
    <source>
        <dbReference type="ARBA" id="ARBA00022982"/>
    </source>
</evidence>
<dbReference type="InterPro" id="IPR050597">
    <property type="entry name" value="Cytochrome_c_Oxidase_Subunit"/>
</dbReference>
<gene>
    <name evidence="9" type="ORF">GCM10025770_04020</name>
</gene>
<dbReference type="Proteomes" id="UP001500547">
    <property type="component" value="Unassembled WGS sequence"/>
</dbReference>
<keyword evidence="3 6" id="KW-0479">Metal-binding</keyword>
<keyword evidence="7" id="KW-0732">Signal</keyword>
<sequence>MNKILMLVAFALAATQAQAAGDAARGQAKSAACAACHGADGNSAVPTFPKLAGQNEDYLVHALKSYKNGTRKNDVMKGMAAPLSEQDIADLAAYFAKQSGLVVKR</sequence>
<reference evidence="10" key="1">
    <citation type="journal article" date="2019" name="Int. J. Syst. Evol. Microbiol.">
        <title>The Global Catalogue of Microorganisms (GCM) 10K type strain sequencing project: providing services to taxonomists for standard genome sequencing and annotation.</title>
        <authorList>
            <consortium name="The Broad Institute Genomics Platform"/>
            <consortium name="The Broad Institute Genome Sequencing Center for Infectious Disease"/>
            <person name="Wu L."/>
            <person name="Ma J."/>
        </authorList>
    </citation>
    <scope>NUCLEOTIDE SEQUENCE [LARGE SCALE GENOMIC DNA]</scope>
    <source>
        <strain evidence="10">JCM 18715</strain>
    </source>
</reference>
<keyword evidence="5 6" id="KW-0408">Iron</keyword>
<dbReference type="InterPro" id="IPR036909">
    <property type="entry name" value="Cyt_c-like_dom_sf"/>
</dbReference>
<dbReference type="InterPro" id="IPR008168">
    <property type="entry name" value="Cyt_C_IC"/>
</dbReference>
<evidence type="ECO:0000256" key="5">
    <source>
        <dbReference type="ARBA" id="ARBA00023004"/>
    </source>
</evidence>
<evidence type="ECO:0000313" key="9">
    <source>
        <dbReference type="EMBL" id="GAA5158840.1"/>
    </source>
</evidence>
<evidence type="ECO:0000256" key="1">
    <source>
        <dbReference type="ARBA" id="ARBA00022448"/>
    </source>
</evidence>
<evidence type="ECO:0000313" key="10">
    <source>
        <dbReference type="Proteomes" id="UP001500547"/>
    </source>
</evidence>
<comment type="caution">
    <text evidence="9">The sequence shown here is derived from an EMBL/GenBank/DDBJ whole genome shotgun (WGS) entry which is preliminary data.</text>
</comment>